<reference evidence="1 2" key="1">
    <citation type="submission" date="2017-06" db="EMBL/GenBank/DDBJ databases">
        <authorList>
            <person name="Kim H.J."/>
            <person name="Triplett B.A."/>
        </authorList>
    </citation>
    <scope>NUCLEOTIDE SEQUENCE [LARGE SCALE GENOMIC DNA]</scope>
    <source>
        <strain evidence="1 2">CGMCC 4.1858</strain>
    </source>
</reference>
<protein>
    <submittedName>
        <fullName evidence="1">FXSXX-COOH protein</fullName>
    </submittedName>
</protein>
<evidence type="ECO:0000313" key="2">
    <source>
        <dbReference type="Proteomes" id="UP000198280"/>
    </source>
</evidence>
<dbReference type="GeneID" id="95786058"/>
<dbReference type="Proteomes" id="UP000198280">
    <property type="component" value="Unassembled WGS sequence"/>
</dbReference>
<gene>
    <name evidence="1" type="ORF">SAMN05216252_108232</name>
</gene>
<keyword evidence="2" id="KW-1185">Reference proteome</keyword>
<dbReference type="EMBL" id="FZOF01000008">
    <property type="protein sequence ID" value="SNS77341.1"/>
    <property type="molecule type" value="Genomic_DNA"/>
</dbReference>
<organism evidence="1 2">
    <name type="scientific">Actinacidiphila glaucinigra</name>
    <dbReference type="NCBI Taxonomy" id="235986"/>
    <lineage>
        <taxon>Bacteria</taxon>
        <taxon>Bacillati</taxon>
        <taxon>Actinomycetota</taxon>
        <taxon>Actinomycetes</taxon>
        <taxon>Kitasatosporales</taxon>
        <taxon>Streptomycetaceae</taxon>
        <taxon>Actinacidiphila</taxon>
    </lineage>
</organism>
<accession>A0A239H849</accession>
<name>A0A239H849_9ACTN</name>
<proteinExistence type="predicted"/>
<evidence type="ECO:0000313" key="1">
    <source>
        <dbReference type="EMBL" id="SNS77341.1"/>
    </source>
</evidence>
<sequence>MTATPTVMAENDVLAGRSQTRRRIPLAELASRGSSLASPTLSRVMPAAASAGNVPVAAFQSFSSK</sequence>
<dbReference type="RefSeq" id="WP_089225081.1">
    <property type="nucleotide sequence ID" value="NZ_CP108152.1"/>
</dbReference>
<dbReference type="AlphaFoldDB" id="A0A239H849"/>